<organism evidence="1 2">
    <name type="scientific">Treponema medium ATCC 700293</name>
    <dbReference type="NCBI Taxonomy" id="1125700"/>
    <lineage>
        <taxon>Bacteria</taxon>
        <taxon>Pseudomonadati</taxon>
        <taxon>Spirochaetota</taxon>
        <taxon>Spirochaetia</taxon>
        <taxon>Spirochaetales</taxon>
        <taxon>Treponemataceae</taxon>
        <taxon>Treponema</taxon>
    </lineage>
</organism>
<proteinExistence type="predicted"/>
<name>A0AA87NR64_TREMD</name>
<evidence type="ECO:0000313" key="1">
    <source>
        <dbReference type="EMBL" id="EPF29257.1"/>
    </source>
</evidence>
<dbReference type="AlphaFoldDB" id="A0AA87NR64"/>
<reference evidence="1 2" key="1">
    <citation type="submission" date="2013-04" db="EMBL/GenBank/DDBJ databases">
        <title>The Genome Sequence of Treponema medium ATCC 700293.</title>
        <authorList>
            <consortium name="The Broad Institute Genomics Platform"/>
            <person name="Earl A."/>
            <person name="Ward D."/>
            <person name="Feldgarden M."/>
            <person name="Gevers D."/>
            <person name="Leonetti C."/>
            <person name="Blanton J.M."/>
            <person name="Dewhirst F.E."/>
            <person name="Izard J."/>
            <person name="Walker B."/>
            <person name="Young S."/>
            <person name="Zeng Q."/>
            <person name="Gargeya S."/>
            <person name="Fitzgerald M."/>
            <person name="Haas B."/>
            <person name="Abouelleil A."/>
            <person name="Allen A.W."/>
            <person name="Alvarado L."/>
            <person name="Arachchi H.M."/>
            <person name="Berlin A.M."/>
            <person name="Chapman S.B."/>
            <person name="Gainer-Dewar J."/>
            <person name="Goldberg J."/>
            <person name="Griggs A."/>
            <person name="Gujja S."/>
            <person name="Hansen M."/>
            <person name="Howarth C."/>
            <person name="Imamovic A."/>
            <person name="Ireland A."/>
            <person name="Larimer J."/>
            <person name="McCowan C."/>
            <person name="Murphy C."/>
            <person name="Pearson M."/>
            <person name="Poon T.W."/>
            <person name="Priest M."/>
            <person name="Roberts A."/>
            <person name="Saif S."/>
            <person name="Shea T."/>
            <person name="Sisk P."/>
            <person name="Sykes S."/>
            <person name="Wortman J."/>
            <person name="Nusbaum C."/>
            <person name="Birren B."/>
        </authorList>
    </citation>
    <scope>NUCLEOTIDE SEQUENCE [LARGE SCALE GENOMIC DNA]</scope>
    <source>
        <strain evidence="1 2">ATCC 700293</strain>
    </source>
</reference>
<dbReference type="EMBL" id="ATFE01000006">
    <property type="protein sequence ID" value="EPF29257.1"/>
    <property type="molecule type" value="Genomic_DNA"/>
</dbReference>
<comment type="caution">
    <text evidence="1">The sequence shown here is derived from an EMBL/GenBank/DDBJ whole genome shotgun (WGS) entry which is preliminary data.</text>
</comment>
<accession>A0AA87NR64</accession>
<protein>
    <submittedName>
        <fullName evidence="1">Uncharacterized protein</fullName>
    </submittedName>
</protein>
<gene>
    <name evidence="1" type="ORF">HMPREF9195_01042</name>
</gene>
<sequence>MMVLLNFLLRKELSPNIRFNMALPLAMQIMQMLGGTFSRRTYEITYTTHTGRCPCLKISSQPCRISGTIKCARSDAHDETKTSFAALLTYTS</sequence>
<dbReference type="Proteomes" id="UP000014634">
    <property type="component" value="Unassembled WGS sequence"/>
</dbReference>
<evidence type="ECO:0000313" key="2">
    <source>
        <dbReference type="Proteomes" id="UP000014634"/>
    </source>
</evidence>